<dbReference type="InterPro" id="IPR030523">
    <property type="entry name" value="SH2B"/>
</dbReference>
<dbReference type="InterPro" id="IPR011993">
    <property type="entry name" value="PH-like_dom_sf"/>
</dbReference>
<evidence type="ECO:0000256" key="5">
    <source>
        <dbReference type="SAM" id="MobiDB-lite"/>
    </source>
</evidence>
<dbReference type="Pfam" id="PF00017">
    <property type="entry name" value="SH2"/>
    <property type="match status" value="1"/>
</dbReference>
<proteinExistence type="inferred from homology"/>
<evidence type="ECO:0000256" key="2">
    <source>
        <dbReference type="ARBA" id="ARBA00022553"/>
    </source>
</evidence>
<feature type="domain" description="SH2" evidence="6">
    <location>
        <begin position="547"/>
        <end position="651"/>
    </location>
</feature>
<dbReference type="Gene3D" id="2.30.29.30">
    <property type="entry name" value="Pleckstrin-homology domain (PH domain)/Phosphotyrosine-binding domain (PTB)"/>
    <property type="match status" value="1"/>
</dbReference>
<organism evidence="7 8">
    <name type="scientific">Ramazzottius varieornatus</name>
    <name type="common">Water bear</name>
    <name type="synonym">Tardigrade</name>
    <dbReference type="NCBI Taxonomy" id="947166"/>
    <lineage>
        <taxon>Eukaryota</taxon>
        <taxon>Metazoa</taxon>
        <taxon>Ecdysozoa</taxon>
        <taxon>Tardigrada</taxon>
        <taxon>Eutardigrada</taxon>
        <taxon>Parachela</taxon>
        <taxon>Hypsibioidea</taxon>
        <taxon>Ramazzottiidae</taxon>
        <taxon>Ramazzottius</taxon>
    </lineage>
</organism>
<sequence>MDVDVIMSVESDPLRSALDSYVDHEASLLARQLFTQLEDKLSTETLLLECGRRFCYRFFGEFQAQISAGKVDAENTCPSSAGITSPTDLSNRFPFANIHNKAAEQGDQVPRKFDRQSSKNGSSRVNTEITRTTQLNHANQVAHVGGASQTVRHAGQLVQATPFGGPSGYDESSGGQRTPRRCQTEKRSSPPSEWASPTEVLLNLTRSSSTEDEATFTRRSSVVSFTGQSDILPNCQSKSFFRRRLSFRGLNPFHRSTKTEPSTISETASVQSFNDTGPFVVPPSRAADSSSRTSTPETPVFSKRNSVAGEIRQTRVELLVEVVREALCTGCVVGANESLEERRSRSREAKWEACRLVLARSQAGYLLQIFSPPKANKAKKSLFCTAIKEAKDALDSDAQRADCVFVVQFKDGTRYFFRMETATEKRAWVFEMQRSGLEMARIPAEAQQPQLRPRLSTFPPSSSAQSIVYKTAKQSLTDPISPAVPLLDNTACEIPLWARQTMSRKNSVTDAPAGRFRGLVDGQVNTEVDVPSSEGRERASSLAAYPGYHSDITRTEASAAVTSCTPTTPPERRHGCFLVRASETRPGECVITFNAYGKPKHVRIIVEADGQCHVQSMWFDCVQSMIEHFQQHPLPLETGQGTSDVLLTDMVPSKSGRSRLGSVVAAGDQAQQYDVKSPRGNGVSCIEEETSRKRVL</sequence>
<dbReference type="GO" id="GO:0005068">
    <property type="term" value="F:transmembrane receptor protein tyrosine kinase adaptor activity"/>
    <property type="evidence" value="ECO:0007669"/>
    <property type="project" value="TreeGrafter"/>
</dbReference>
<feature type="region of interest" description="Disordered" evidence="5">
    <location>
        <begin position="102"/>
        <end position="126"/>
    </location>
</feature>
<keyword evidence="8" id="KW-1185">Reference proteome</keyword>
<keyword evidence="2" id="KW-0597">Phosphoprotein</keyword>
<dbReference type="PANTHER" id="PTHR10872:SF2">
    <property type="entry name" value="LNK, ISOFORM D"/>
    <property type="match status" value="1"/>
</dbReference>
<dbReference type="GO" id="GO:0035556">
    <property type="term" value="P:intracellular signal transduction"/>
    <property type="evidence" value="ECO:0007669"/>
    <property type="project" value="TreeGrafter"/>
</dbReference>
<dbReference type="InterPro" id="IPR000980">
    <property type="entry name" value="SH2"/>
</dbReference>
<gene>
    <name evidence="7" type="primary">RvY_12007-1</name>
    <name evidence="7" type="synonym">RvY_12007.1</name>
    <name evidence="7" type="ORF">RvY_12007</name>
</gene>
<dbReference type="EMBL" id="BDGG01000007">
    <property type="protein sequence ID" value="GAV01268.1"/>
    <property type="molecule type" value="Genomic_DNA"/>
</dbReference>
<comment type="caution">
    <text evidence="7">The sequence shown here is derived from an EMBL/GenBank/DDBJ whole genome shotgun (WGS) entry which is preliminary data.</text>
</comment>
<keyword evidence="3 4" id="KW-0727">SH2 domain</keyword>
<evidence type="ECO:0000256" key="3">
    <source>
        <dbReference type="ARBA" id="ARBA00022999"/>
    </source>
</evidence>
<dbReference type="SMART" id="SM00252">
    <property type="entry name" value="SH2"/>
    <property type="match status" value="1"/>
</dbReference>
<feature type="compositionally biased region" description="Basic and acidic residues" evidence="5">
    <location>
        <begin position="102"/>
        <end position="117"/>
    </location>
</feature>
<dbReference type="STRING" id="947166.A0A1D1VNF3"/>
<accession>A0A1D1VNF3</accession>
<dbReference type="SUPFAM" id="SSF50729">
    <property type="entry name" value="PH domain-like"/>
    <property type="match status" value="1"/>
</dbReference>
<dbReference type="InterPro" id="IPR036860">
    <property type="entry name" value="SH2_dom_sf"/>
</dbReference>
<name>A0A1D1VNF3_RAMVA</name>
<dbReference type="PANTHER" id="PTHR10872">
    <property type="entry name" value="SH2B ADAPTER PROTEIN"/>
    <property type="match status" value="1"/>
</dbReference>
<dbReference type="SUPFAM" id="SSF55550">
    <property type="entry name" value="SH2 domain"/>
    <property type="match status" value="1"/>
</dbReference>
<dbReference type="Proteomes" id="UP000186922">
    <property type="component" value="Unassembled WGS sequence"/>
</dbReference>
<evidence type="ECO:0000259" key="6">
    <source>
        <dbReference type="PROSITE" id="PS50001"/>
    </source>
</evidence>
<dbReference type="GO" id="GO:0005886">
    <property type="term" value="C:plasma membrane"/>
    <property type="evidence" value="ECO:0007669"/>
    <property type="project" value="TreeGrafter"/>
</dbReference>
<dbReference type="OrthoDB" id="10047184at2759"/>
<feature type="region of interest" description="Disordered" evidence="5">
    <location>
        <begin position="159"/>
        <end position="197"/>
    </location>
</feature>
<dbReference type="AlphaFoldDB" id="A0A1D1VNF3"/>
<reference evidence="7 8" key="1">
    <citation type="journal article" date="2016" name="Nat. Commun.">
        <title>Extremotolerant tardigrade genome and improved radiotolerance of human cultured cells by tardigrade-unique protein.</title>
        <authorList>
            <person name="Hashimoto T."/>
            <person name="Horikawa D.D."/>
            <person name="Saito Y."/>
            <person name="Kuwahara H."/>
            <person name="Kozuka-Hata H."/>
            <person name="Shin-I T."/>
            <person name="Minakuchi Y."/>
            <person name="Ohishi K."/>
            <person name="Motoyama A."/>
            <person name="Aizu T."/>
            <person name="Enomoto A."/>
            <person name="Kondo K."/>
            <person name="Tanaka S."/>
            <person name="Hara Y."/>
            <person name="Koshikawa S."/>
            <person name="Sagara H."/>
            <person name="Miura T."/>
            <person name="Yokobori S."/>
            <person name="Miyagawa K."/>
            <person name="Suzuki Y."/>
            <person name="Kubo T."/>
            <person name="Oyama M."/>
            <person name="Kohara Y."/>
            <person name="Fujiyama A."/>
            <person name="Arakawa K."/>
            <person name="Katayama T."/>
            <person name="Toyoda A."/>
            <person name="Kunieda T."/>
        </authorList>
    </citation>
    <scope>NUCLEOTIDE SEQUENCE [LARGE SCALE GENOMIC DNA]</scope>
    <source>
        <strain evidence="7 8">YOKOZUNA-1</strain>
    </source>
</reference>
<evidence type="ECO:0000313" key="7">
    <source>
        <dbReference type="EMBL" id="GAV01268.1"/>
    </source>
</evidence>
<dbReference type="PROSITE" id="PS50001">
    <property type="entry name" value="SH2"/>
    <property type="match status" value="1"/>
</dbReference>
<protein>
    <recommendedName>
        <fullName evidence="6">SH2 domain-containing protein</fullName>
    </recommendedName>
</protein>
<evidence type="ECO:0000256" key="1">
    <source>
        <dbReference type="ARBA" id="ARBA00010220"/>
    </source>
</evidence>
<evidence type="ECO:0000256" key="4">
    <source>
        <dbReference type="PROSITE-ProRule" id="PRU00191"/>
    </source>
</evidence>
<feature type="region of interest" description="Disordered" evidence="5">
    <location>
        <begin position="671"/>
        <end position="696"/>
    </location>
</feature>
<evidence type="ECO:0000313" key="8">
    <source>
        <dbReference type="Proteomes" id="UP000186922"/>
    </source>
</evidence>
<comment type="similarity">
    <text evidence="1">Belongs to the SH2B adapter family.</text>
</comment>
<dbReference type="Gene3D" id="3.30.505.10">
    <property type="entry name" value="SH2 domain"/>
    <property type="match status" value="1"/>
</dbReference>